<feature type="transmembrane region" description="Helical" evidence="1">
    <location>
        <begin position="30"/>
        <end position="56"/>
    </location>
</feature>
<dbReference type="InterPro" id="IPR026898">
    <property type="entry name" value="PrsW"/>
</dbReference>
<feature type="transmembrane region" description="Helical" evidence="1">
    <location>
        <begin position="180"/>
        <end position="201"/>
    </location>
</feature>
<feature type="transmembrane region" description="Helical" evidence="1">
    <location>
        <begin position="6"/>
        <end position="23"/>
    </location>
</feature>
<evidence type="ECO:0000313" key="2">
    <source>
        <dbReference type="EMBL" id="TGJ99676.1"/>
    </source>
</evidence>
<keyword evidence="1" id="KW-1133">Transmembrane helix</keyword>
<evidence type="ECO:0000256" key="1">
    <source>
        <dbReference type="SAM" id="Phobius"/>
    </source>
</evidence>
<keyword evidence="2" id="KW-0378">Hydrolase</keyword>
<feature type="transmembrane region" description="Helical" evidence="1">
    <location>
        <begin position="115"/>
        <end position="134"/>
    </location>
</feature>
<dbReference type="AlphaFoldDB" id="A0A4R9FPH5"/>
<keyword evidence="3" id="KW-1185">Reference proteome</keyword>
<dbReference type="Proteomes" id="UP000297453">
    <property type="component" value="Unassembled WGS sequence"/>
</dbReference>
<gene>
    <name evidence="2" type="ORF">EHO59_17730</name>
</gene>
<dbReference type="GO" id="GO:0006508">
    <property type="term" value="P:proteolysis"/>
    <property type="evidence" value="ECO:0007669"/>
    <property type="project" value="UniProtKB-KW"/>
</dbReference>
<evidence type="ECO:0000313" key="3">
    <source>
        <dbReference type="Proteomes" id="UP000297453"/>
    </source>
</evidence>
<dbReference type="OrthoDB" id="340807at2"/>
<keyword evidence="2" id="KW-0645">Protease</keyword>
<accession>A0A4R9FPH5</accession>
<comment type="caution">
    <text evidence="2">The sequence shown here is derived from an EMBL/GenBank/DDBJ whole genome shotgun (WGS) entry which is preliminary data.</text>
</comment>
<sequence length="254" mass="28796">MNIGLLAVLSILPWAFFLVYTHPKTNQTRLFVAIIFSLVLGWISTELVLKLSAFLWPETSSVTAKVSKSILSQTVFLAFIKAGMMEELCKSILILILALLISFDRHTMTFLPETFIIGGFVALGFAGIENYQYIMSANEQDRVPTFIVRTLKSSNAHLLVNLCFALFLIKSNYKPYGEKILYILKGFLLAVAQHGLFDFFVFPSGRFGVWIAMALFVGIWVWIVKDRRKYILEASETSIPEEEILKPSLPEIIR</sequence>
<organism evidence="2 3">
    <name type="scientific">Leptospira semungkisensis</name>
    <dbReference type="NCBI Taxonomy" id="2484985"/>
    <lineage>
        <taxon>Bacteria</taxon>
        <taxon>Pseudomonadati</taxon>
        <taxon>Spirochaetota</taxon>
        <taxon>Spirochaetia</taxon>
        <taxon>Leptospirales</taxon>
        <taxon>Leptospiraceae</taxon>
        <taxon>Leptospira</taxon>
    </lineage>
</organism>
<reference evidence="2" key="1">
    <citation type="journal article" date="2019" name="PLoS Negl. Trop. Dis.">
        <title>Revisiting the worldwide diversity of Leptospira species in the environment.</title>
        <authorList>
            <person name="Vincent A.T."/>
            <person name="Schiettekatte O."/>
            <person name="Bourhy P."/>
            <person name="Veyrier F.J."/>
            <person name="Picardeau M."/>
        </authorList>
    </citation>
    <scope>NUCLEOTIDE SEQUENCE [LARGE SCALE GENOMIC DNA]</scope>
    <source>
        <strain evidence="2">SSS9</strain>
    </source>
</reference>
<dbReference type="RefSeq" id="WP_135589767.1">
    <property type="nucleotide sequence ID" value="NZ_RQEP01000019.1"/>
</dbReference>
<proteinExistence type="predicted"/>
<dbReference type="PANTHER" id="PTHR36844">
    <property type="entry name" value="PROTEASE PRSW"/>
    <property type="match status" value="1"/>
</dbReference>
<dbReference type="PANTHER" id="PTHR36844:SF1">
    <property type="entry name" value="PROTEASE PRSW"/>
    <property type="match status" value="1"/>
</dbReference>
<keyword evidence="1" id="KW-0472">Membrane</keyword>
<name>A0A4R9FPH5_9LEPT</name>
<keyword evidence="2" id="KW-0482">Metalloprotease</keyword>
<protein>
    <submittedName>
        <fullName evidence="2">PrsW family intramembrane metalloprotease</fullName>
    </submittedName>
</protein>
<dbReference type="EMBL" id="RQEP01000019">
    <property type="protein sequence ID" value="TGJ99676.1"/>
    <property type="molecule type" value="Genomic_DNA"/>
</dbReference>
<feature type="transmembrane region" description="Helical" evidence="1">
    <location>
        <begin position="207"/>
        <end position="224"/>
    </location>
</feature>
<keyword evidence="1" id="KW-0812">Transmembrane</keyword>
<dbReference type="GO" id="GO:0008237">
    <property type="term" value="F:metallopeptidase activity"/>
    <property type="evidence" value="ECO:0007669"/>
    <property type="project" value="UniProtKB-KW"/>
</dbReference>
<dbReference type="Pfam" id="PF13367">
    <property type="entry name" value="PrsW-protease"/>
    <property type="match status" value="1"/>
</dbReference>